<name>A0A1H8YAI1_9PSEU</name>
<dbReference type="PROSITE" id="PS51186">
    <property type="entry name" value="GNAT"/>
    <property type="match status" value="1"/>
</dbReference>
<dbReference type="EMBL" id="FOEF01000012">
    <property type="protein sequence ID" value="SEP49011.1"/>
    <property type="molecule type" value="Genomic_DNA"/>
</dbReference>
<dbReference type="CDD" id="cd04301">
    <property type="entry name" value="NAT_SF"/>
    <property type="match status" value="1"/>
</dbReference>
<dbReference type="InterPro" id="IPR000182">
    <property type="entry name" value="GNAT_dom"/>
</dbReference>
<accession>A0A1H8YAI1</accession>
<organism evidence="2 3">
    <name type="scientific">Amycolatopsis saalfeldensis</name>
    <dbReference type="NCBI Taxonomy" id="394193"/>
    <lineage>
        <taxon>Bacteria</taxon>
        <taxon>Bacillati</taxon>
        <taxon>Actinomycetota</taxon>
        <taxon>Actinomycetes</taxon>
        <taxon>Pseudonocardiales</taxon>
        <taxon>Pseudonocardiaceae</taxon>
        <taxon>Amycolatopsis</taxon>
    </lineage>
</organism>
<keyword evidence="2" id="KW-0808">Transferase</keyword>
<dbReference type="STRING" id="394193.SAMN04489732_112228"/>
<evidence type="ECO:0000313" key="3">
    <source>
        <dbReference type="Proteomes" id="UP000198582"/>
    </source>
</evidence>
<dbReference type="InterPro" id="IPR052523">
    <property type="entry name" value="Trichothecene_AcTrans"/>
</dbReference>
<dbReference type="PANTHER" id="PTHR42791">
    <property type="entry name" value="GNAT FAMILY ACETYLTRANSFERASE"/>
    <property type="match status" value="1"/>
</dbReference>
<dbReference type="SUPFAM" id="SSF55729">
    <property type="entry name" value="Acyl-CoA N-acyltransferases (Nat)"/>
    <property type="match status" value="1"/>
</dbReference>
<protein>
    <submittedName>
        <fullName evidence="2">Acetyltransferase (GNAT) family protein</fullName>
    </submittedName>
</protein>
<dbReference type="Pfam" id="PF00583">
    <property type="entry name" value="Acetyltransf_1"/>
    <property type="match status" value="1"/>
</dbReference>
<sequence length="193" mass="20987">MIEPTHDRQAVSDVLTEAFTDDPVASWLFPDATERGRLQSSFYRQLLDSAAAEAYLLGRGEGAAVWLSLAAGQALQEDAPSPVFGENGERLAILGRALAERHPRREPHLYLSCMGVARGRQGAGLGSLLLRHGLARADAVGLAVYLEASSPRSRALYLRHGFTDLGEPVRVADSPPLWPMTRANHEPHQGESR</sequence>
<evidence type="ECO:0000313" key="2">
    <source>
        <dbReference type="EMBL" id="SEP49011.1"/>
    </source>
</evidence>
<dbReference type="OrthoDB" id="7057833at2"/>
<evidence type="ECO:0000259" key="1">
    <source>
        <dbReference type="PROSITE" id="PS51186"/>
    </source>
</evidence>
<dbReference type="PANTHER" id="PTHR42791:SF1">
    <property type="entry name" value="N-ACETYLTRANSFERASE DOMAIN-CONTAINING PROTEIN"/>
    <property type="match status" value="1"/>
</dbReference>
<reference evidence="2 3" key="1">
    <citation type="submission" date="2016-10" db="EMBL/GenBank/DDBJ databases">
        <authorList>
            <person name="de Groot N.N."/>
        </authorList>
    </citation>
    <scope>NUCLEOTIDE SEQUENCE [LARGE SCALE GENOMIC DNA]</scope>
    <source>
        <strain evidence="2 3">DSM 44993</strain>
    </source>
</reference>
<dbReference type="InterPro" id="IPR016181">
    <property type="entry name" value="Acyl_CoA_acyltransferase"/>
</dbReference>
<dbReference type="Gene3D" id="3.40.630.30">
    <property type="match status" value="1"/>
</dbReference>
<dbReference type="GO" id="GO:0016747">
    <property type="term" value="F:acyltransferase activity, transferring groups other than amino-acyl groups"/>
    <property type="evidence" value="ECO:0007669"/>
    <property type="project" value="InterPro"/>
</dbReference>
<dbReference type="RefSeq" id="WP_091621189.1">
    <property type="nucleotide sequence ID" value="NZ_FOEF01000012.1"/>
</dbReference>
<feature type="domain" description="N-acetyltransferase" evidence="1">
    <location>
        <begin position="41"/>
        <end position="185"/>
    </location>
</feature>
<gene>
    <name evidence="2" type="ORF">SAMN04489732_112228</name>
</gene>
<dbReference type="AlphaFoldDB" id="A0A1H8YAI1"/>
<keyword evidence="3" id="KW-1185">Reference proteome</keyword>
<proteinExistence type="predicted"/>
<dbReference type="Proteomes" id="UP000198582">
    <property type="component" value="Unassembled WGS sequence"/>
</dbReference>